<sequence>MENRTASTHTSEFSMRRTMLTLLGAVFAFGILTASYATAELPATASVDVQQDVTAR</sequence>
<evidence type="ECO:0000313" key="1">
    <source>
        <dbReference type="EMBL" id="MBB3934794.1"/>
    </source>
</evidence>
<protein>
    <submittedName>
        <fullName evidence="1">Uncharacterized protein</fullName>
    </submittedName>
</protein>
<evidence type="ECO:0000313" key="2">
    <source>
        <dbReference type="Proteomes" id="UP000531216"/>
    </source>
</evidence>
<dbReference type="Proteomes" id="UP000531216">
    <property type="component" value="Unassembled WGS sequence"/>
</dbReference>
<reference evidence="1 2" key="1">
    <citation type="submission" date="2020-08" db="EMBL/GenBank/DDBJ databases">
        <title>Genomic Encyclopedia of Type Strains, Phase IV (KMG-IV): sequencing the most valuable type-strain genomes for metagenomic binning, comparative biology and taxonomic classification.</title>
        <authorList>
            <person name="Goeker M."/>
        </authorList>
    </citation>
    <scope>NUCLEOTIDE SEQUENCE [LARGE SCALE GENOMIC DNA]</scope>
    <source>
        <strain evidence="1 2">DSM 25024</strain>
    </source>
</reference>
<comment type="caution">
    <text evidence="1">The sequence shown here is derived from an EMBL/GenBank/DDBJ whole genome shotgun (WGS) entry which is preliminary data.</text>
</comment>
<organism evidence="1 2">
    <name type="scientific">Aureimonas phyllosphaerae</name>
    <dbReference type="NCBI Taxonomy" id="1166078"/>
    <lineage>
        <taxon>Bacteria</taxon>
        <taxon>Pseudomonadati</taxon>
        <taxon>Pseudomonadota</taxon>
        <taxon>Alphaproteobacteria</taxon>
        <taxon>Hyphomicrobiales</taxon>
        <taxon>Aurantimonadaceae</taxon>
        <taxon>Aureimonas</taxon>
    </lineage>
</organism>
<proteinExistence type="predicted"/>
<gene>
    <name evidence="1" type="ORF">GGR05_000905</name>
</gene>
<dbReference type="RefSeq" id="WP_175526873.1">
    <property type="nucleotide sequence ID" value="NZ_CP181348.1"/>
</dbReference>
<dbReference type="EMBL" id="JACIDO010000001">
    <property type="protein sequence ID" value="MBB3934794.1"/>
    <property type="molecule type" value="Genomic_DNA"/>
</dbReference>
<dbReference type="AlphaFoldDB" id="A0A7W6BRS1"/>
<keyword evidence="2" id="KW-1185">Reference proteome</keyword>
<name>A0A7W6BRS1_9HYPH</name>
<accession>A0A7W6BRS1</accession>